<dbReference type="InParanoid" id="A0A7N2N152"/>
<keyword evidence="2" id="KW-1185">Reference proteome</keyword>
<reference evidence="1 2" key="1">
    <citation type="journal article" date="2016" name="G3 (Bethesda)">
        <title>First Draft Assembly and Annotation of the Genome of a California Endemic Oak Quercus lobata Nee (Fagaceae).</title>
        <authorList>
            <person name="Sork V.L."/>
            <person name="Fitz-Gibbon S.T."/>
            <person name="Puiu D."/>
            <person name="Crepeau M."/>
            <person name="Gugger P.F."/>
            <person name="Sherman R."/>
            <person name="Stevens K."/>
            <person name="Langley C.H."/>
            <person name="Pellegrini M."/>
            <person name="Salzberg S.L."/>
        </authorList>
    </citation>
    <scope>NUCLEOTIDE SEQUENCE [LARGE SCALE GENOMIC DNA]</scope>
    <source>
        <strain evidence="1 2">cv. SW786</strain>
    </source>
</reference>
<name>A0A7N2N152_QUELO</name>
<dbReference type="AlphaFoldDB" id="A0A7N2N152"/>
<dbReference type="Pfam" id="PF14223">
    <property type="entry name" value="Retrotran_gag_2"/>
    <property type="match status" value="1"/>
</dbReference>
<dbReference type="Gramene" id="QL11p039861:mrna">
    <property type="protein sequence ID" value="QL11p039861:mrna:CDS:1"/>
    <property type="gene ID" value="QL11p039861"/>
</dbReference>
<proteinExistence type="predicted"/>
<protein>
    <recommendedName>
        <fullName evidence="3">UBN2 domain-containing protein</fullName>
    </recommendedName>
</protein>
<organism evidence="1 2">
    <name type="scientific">Quercus lobata</name>
    <name type="common">Valley oak</name>
    <dbReference type="NCBI Taxonomy" id="97700"/>
    <lineage>
        <taxon>Eukaryota</taxon>
        <taxon>Viridiplantae</taxon>
        <taxon>Streptophyta</taxon>
        <taxon>Embryophyta</taxon>
        <taxon>Tracheophyta</taxon>
        <taxon>Spermatophyta</taxon>
        <taxon>Magnoliopsida</taxon>
        <taxon>eudicotyledons</taxon>
        <taxon>Gunneridae</taxon>
        <taxon>Pentapetalae</taxon>
        <taxon>rosids</taxon>
        <taxon>fabids</taxon>
        <taxon>Fagales</taxon>
        <taxon>Fagaceae</taxon>
        <taxon>Quercus</taxon>
    </lineage>
</organism>
<reference evidence="1" key="2">
    <citation type="submission" date="2021-01" db="UniProtKB">
        <authorList>
            <consortium name="EnsemblPlants"/>
        </authorList>
    </citation>
    <scope>IDENTIFICATION</scope>
</reference>
<evidence type="ECO:0000313" key="2">
    <source>
        <dbReference type="Proteomes" id="UP000594261"/>
    </source>
</evidence>
<accession>A0A7N2N152</accession>
<sequence>MKALLGSQDAWEIVEKGYVELQAEESLTPNQKEALQKAQKKDQQALMLIYQGLDETMFEKVANATSSKQAWEILKNSLIGVHKVKKVRLQTLRVEFEGLHMKESEYISDYFSRVLAIVNQLKRYGENLDDVCVVEKILRSLTSKFDYIIVAIEESKNLESMTID</sequence>
<dbReference type="EnsemblPlants" id="QL11p039861:mrna">
    <property type="protein sequence ID" value="QL11p039861:mrna:CDS:1"/>
    <property type="gene ID" value="QL11p039861"/>
</dbReference>
<dbReference type="OMA" id="LAHEEKM"/>
<dbReference type="Proteomes" id="UP000594261">
    <property type="component" value="Chromosome 11"/>
</dbReference>
<dbReference type="PANTHER" id="PTHR35317:SF28">
    <property type="entry name" value="ZINC FINGER, CCHC-TYPE, RIBONUCLEASE H-LIKE DOMAIN, GAG-PRE-INTEGRASE DOMAIN PROTEIN-RELATED"/>
    <property type="match status" value="1"/>
</dbReference>
<evidence type="ECO:0008006" key="3">
    <source>
        <dbReference type="Google" id="ProtNLM"/>
    </source>
</evidence>
<evidence type="ECO:0000313" key="1">
    <source>
        <dbReference type="EnsemblPlants" id="QL11p039861:mrna:CDS:1"/>
    </source>
</evidence>
<dbReference type="PANTHER" id="PTHR35317">
    <property type="entry name" value="OS04G0629600 PROTEIN"/>
    <property type="match status" value="1"/>
</dbReference>
<dbReference type="EMBL" id="LRBV02000011">
    <property type="status" value="NOT_ANNOTATED_CDS"/>
    <property type="molecule type" value="Genomic_DNA"/>
</dbReference>